<dbReference type="SMART" id="SM00448">
    <property type="entry name" value="REC"/>
    <property type="match status" value="1"/>
</dbReference>
<evidence type="ECO:0000259" key="14">
    <source>
        <dbReference type="PROSITE" id="PS50113"/>
    </source>
</evidence>
<evidence type="ECO:0000313" key="16">
    <source>
        <dbReference type="Proteomes" id="UP000294772"/>
    </source>
</evidence>
<feature type="domain" description="Histidine kinase" evidence="11">
    <location>
        <begin position="356"/>
        <end position="576"/>
    </location>
</feature>
<dbReference type="Pfam" id="PF00512">
    <property type="entry name" value="HisKA"/>
    <property type="match status" value="1"/>
</dbReference>
<dbReference type="Pfam" id="PF08447">
    <property type="entry name" value="PAS_3"/>
    <property type="match status" value="1"/>
</dbReference>
<dbReference type="InterPro" id="IPR036890">
    <property type="entry name" value="HATPase_C_sf"/>
</dbReference>
<dbReference type="SMART" id="SM00388">
    <property type="entry name" value="HisKA"/>
    <property type="match status" value="1"/>
</dbReference>
<dbReference type="PROSITE" id="PS50109">
    <property type="entry name" value="HIS_KIN"/>
    <property type="match status" value="1"/>
</dbReference>
<feature type="domain" description="PAC" evidence="14">
    <location>
        <begin position="286"/>
        <end position="338"/>
    </location>
</feature>
<dbReference type="InterPro" id="IPR000700">
    <property type="entry name" value="PAS-assoc_C"/>
</dbReference>
<gene>
    <name evidence="15" type="ORF">EV676_102317</name>
</gene>
<dbReference type="InterPro" id="IPR036097">
    <property type="entry name" value="HisK_dim/P_sf"/>
</dbReference>
<dbReference type="InterPro" id="IPR035965">
    <property type="entry name" value="PAS-like_dom_sf"/>
</dbReference>
<dbReference type="SUPFAM" id="SSF55874">
    <property type="entry name" value="ATPase domain of HSP90 chaperone/DNA topoisomerase II/histidine kinase"/>
    <property type="match status" value="1"/>
</dbReference>
<dbReference type="InterPro" id="IPR001789">
    <property type="entry name" value="Sig_transdc_resp-reg_receiver"/>
</dbReference>
<dbReference type="Pfam" id="PF08448">
    <property type="entry name" value="PAS_4"/>
    <property type="match status" value="1"/>
</dbReference>
<dbReference type="InterPro" id="IPR000014">
    <property type="entry name" value="PAS"/>
</dbReference>
<feature type="domain" description="Response regulatory" evidence="12">
    <location>
        <begin position="634"/>
        <end position="752"/>
    </location>
</feature>
<dbReference type="Pfam" id="PF00072">
    <property type="entry name" value="Response_reg"/>
    <property type="match status" value="1"/>
</dbReference>
<evidence type="ECO:0000313" key="15">
    <source>
        <dbReference type="EMBL" id="TCP08809.1"/>
    </source>
</evidence>
<evidence type="ECO:0000256" key="6">
    <source>
        <dbReference type="ARBA" id="ARBA00022777"/>
    </source>
</evidence>
<keyword evidence="8" id="KW-0902">Two-component regulatory system</keyword>
<accession>A0AA46DG01</accession>
<dbReference type="PANTHER" id="PTHR45339:SF1">
    <property type="entry name" value="HYBRID SIGNAL TRANSDUCTION HISTIDINE KINASE J"/>
    <property type="match status" value="1"/>
</dbReference>
<dbReference type="CDD" id="cd00082">
    <property type="entry name" value="HisKA"/>
    <property type="match status" value="1"/>
</dbReference>
<keyword evidence="5" id="KW-0547">Nucleotide-binding</keyword>
<dbReference type="SUPFAM" id="SSF55785">
    <property type="entry name" value="PYP-like sensor domain (PAS domain)"/>
    <property type="match status" value="2"/>
</dbReference>
<dbReference type="GO" id="GO:0005524">
    <property type="term" value="F:ATP binding"/>
    <property type="evidence" value="ECO:0007669"/>
    <property type="project" value="UniProtKB-KW"/>
</dbReference>
<feature type="coiled-coil region" evidence="10">
    <location>
        <begin position="56"/>
        <end position="83"/>
    </location>
</feature>
<feature type="coiled-coil region" evidence="10">
    <location>
        <begin position="329"/>
        <end position="356"/>
    </location>
</feature>
<dbReference type="Proteomes" id="UP000294772">
    <property type="component" value="Unassembled WGS sequence"/>
</dbReference>
<evidence type="ECO:0000259" key="12">
    <source>
        <dbReference type="PROSITE" id="PS50110"/>
    </source>
</evidence>
<dbReference type="NCBIfam" id="TIGR00229">
    <property type="entry name" value="sensory_box"/>
    <property type="match status" value="2"/>
</dbReference>
<dbReference type="InterPro" id="IPR004358">
    <property type="entry name" value="Sig_transdc_His_kin-like_C"/>
</dbReference>
<name>A0AA46DG01_9BURK</name>
<dbReference type="InterPro" id="IPR011006">
    <property type="entry name" value="CheY-like_superfamily"/>
</dbReference>
<feature type="domain" description="PAC" evidence="14">
    <location>
        <begin position="159"/>
        <end position="212"/>
    </location>
</feature>
<dbReference type="PRINTS" id="PR00344">
    <property type="entry name" value="BCTRLSENSOR"/>
</dbReference>
<feature type="domain" description="PAS" evidence="13">
    <location>
        <begin position="83"/>
        <end position="155"/>
    </location>
</feature>
<dbReference type="InterPro" id="IPR001610">
    <property type="entry name" value="PAC"/>
</dbReference>
<proteinExistence type="predicted"/>
<evidence type="ECO:0000256" key="3">
    <source>
        <dbReference type="ARBA" id="ARBA00022553"/>
    </source>
</evidence>
<dbReference type="InterPro" id="IPR013655">
    <property type="entry name" value="PAS_fold_3"/>
</dbReference>
<dbReference type="PANTHER" id="PTHR45339">
    <property type="entry name" value="HYBRID SIGNAL TRANSDUCTION HISTIDINE KINASE J"/>
    <property type="match status" value="1"/>
</dbReference>
<protein>
    <recommendedName>
        <fullName evidence="2">histidine kinase</fullName>
        <ecNumber evidence="2">2.7.13.3</ecNumber>
    </recommendedName>
</protein>
<feature type="modified residue" description="4-aspartylphosphate" evidence="9">
    <location>
        <position position="683"/>
    </location>
</feature>
<dbReference type="Gene3D" id="3.30.450.20">
    <property type="entry name" value="PAS domain"/>
    <property type="match status" value="2"/>
</dbReference>
<dbReference type="CDD" id="cd17546">
    <property type="entry name" value="REC_hyHK_CKI1_RcsC-like"/>
    <property type="match status" value="1"/>
</dbReference>
<keyword evidence="10" id="KW-0175">Coiled coil</keyword>
<evidence type="ECO:0000256" key="8">
    <source>
        <dbReference type="ARBA" id="ARBA00023012"/>
    </source>
</evidence>
<keyword evidence="3 9" id="KW-0597">Phosphoprotein</keyword>
<keyword evidence="7" id="KW-0067">ATP-binding</keyword>
<dbReference type="PROSITE" id="PS50113">
    <property type="entry name" value="PAC"/>
    <property type="match status" value="2"/>
</dbReference>
<sequence>MLRGHDPMSWSPSLLSLLRGGLGLDGPAEFDRWWATLPEAEPVRRAQELQRLRAWVEALCASHARLEARLEHAEAALRSGRRRDERLELALRSVSDALWDWNLVDDSLYVSPRLYEMLGYQPREITLDPSSWRERMHPDDRADVHERLQAHLRGDVPGYEAEFRVRDREGHWRWVHSRGRVVQRDAAQQPLRMVGTYTDVTDRRSAEEEVLNQLRFIEELVEIIPSPVYFKDRLGRYIGCNRACEALFELRREDFLGLSAADLRPDSGGREEEAHDEQLYASGGIQTYETRLTLPSGEVRDVIYSKTPFTGANGEIGGILGVITDITQQKRVESELREAKAAAEEASRAKSEFLANMSHEIRTPMNGIMGLVDLTLETPLTDTQRRYLTLVKSSAVALLNIINDILDLSRIEAGRMSVEHLAFDVRTLLQEAIAPLEPRAREKHLQLNCLVAPDVPPRLVADPLRLRQIIVNLVGNAIKFTRQGRIDVSVWPEGQGGSAVLHLAVSDTGVGIAPDKLERIFESFTQADSSTTREFGGTGLGLTISRRLAEAMGGQLWAESEVGKGSRFHLTLPLLRVDPGEDDDPEAAREWAVAAAQNLNLSHDKARSRFESTAYRGLAGLEADAAPDAGSGLHVLLVDDHAVNRFVATTLIRRLGHRVTCAVSAAEVLQLCEAEDFDLIFMDLQIPGMSGIELTHRIRAMEAMRGGHCPIVALTAHAMPLDRVRCLEAGMDDYLTKPVEQDRLRGVLQLVSRARGRHA</sequence>
<dbReference type="AlphaFoldDB" id="A0AA46DG01"/>
<dbReference type="PROSITE" id="PS50110">
    <property type="entry name" value="RESPONSE_REGULATORY"/>
    <property type="match status" value="1"/>
</dbReference>
<evidence type="ECO:0000256" key="5">
    <source>
        <dbReference type="ARBA" id="ARBA00022741"/>
    </source>
</evidence>
<dbReference type="SUPFAM" id="SSF52172">
    <property type="entry name" value="CheY-like"/>
    <property type="match status" value="1"/>
</dbReference>
<evidence type="ECO:0000256" key="2">
    <source>
        <dbReference type="ARBA" id="ARBA00012438"/>
    </source>
</evidence>
<organism evidence="15 16">
    <name type="scientific">Caldimonas thermodepolymerans</name>
    <dbReference type="NCBI Taxonomy" id="215580"/>
    <lineage>
        <taxon>Bacteria</taxon>
        <taxon>Pseudomonadati</taxon>
        <taxon>Pseudomonadota</taxon>
        <taxon>Betaproteobacteria</taxon>
        <taxon>Burkholderiales</taxon>
        <taxon>Sphaerotilaceae</taxon>
        <taxon>Caldimonas</taxon>
    </lineage>
</organism>
<dbReference type="InterPro" id="IPR003594">
    <property type="entry name" value="HATPase_dom"/>
</dbReference>
<dbReference type="Gene3D" id="3.30.565.10">
    <property type="entry name" value="Histidine kinase-like ATPase, C-terminal domain"/>
    <property type="match status" value="1"/>
</dbReference>
<evidence type="ECO:0000256" key="9">
    <source>
        <dbReference type="PROSITE-ProRule" id="PRU00169"/>
    </source>
</evidence>
<evidence type="ECO:0000256" key="1">
    <source>
        <dbReference type="ARBA" id="ARBA00000085"/>
    </source>
</evidence>
<dbReference type="Gene3D" id="3.40.50.2300">
    <property type="match status" value="1"/>
</dbReference>
<evidence type="ECO:0000259" key="11">
    <source>
        <dbReference type="PROSITE" id="PS50109"/>
    </source>
</evidence>
<dbReference type="Pfam" id="PF02518">
    <property type="entry name" value="HATPase_c"/>
    <property type="match status" value="1"/>
</dbReference>
<evidence type="ECO:0000256" key="7">
    <source>
        <dbReference type="ARBA" id="ARBA00022840"/>
    </source>
</evidence>
<dbReference type="FunFam" id="1.10.287.130:FF:000002">
    <property type="entry name" value="Two-component osmosensing histidine kinase"/>
    <property type="match status" value="1"/>
</dbReference>
<dbReference type="SMART" id="SM00387">
    <property type="entry name" value="HATPase_c"/>
    <property type="match status" value="1"/>
</dbReference>
<dbReference type="EC" id="2.7.13.3" evidence="2"/>
<dbReference type="CDD" id="cd00130">
    <property type="entry name" value="PAS"/>
    <property type="match status" value="2"/>
</dbReference>
<keyword evidence="4" id="KW-0808">Transferase</keyword>
<dbReference type="InterPro" id="IPR003661">
    <property type="entry name" value="HisK_dim/P_dom"/>
</dbReference>
<dbReference type="InterPro" id="IPR005467">
    <property type="entry name" value="His_kinase_dom"/>
</dbReference>
<evidence type="ECO:0000256" key="4">
    <source>
        <dbReference type="ARBA" id="ARBA00022679"/>
    </source>
</evidence>
<evidence type="ECO:0000259" key="13">
    <source>
        <dbReference type="PROSITE" id="PS50112"/>
    </source>
</evidence>
<dbReference type="SMART" id="SM00091">
    <property type="entry name" value="PAS"/>
    <property type="match status" value="2"/>
</dbReference>
<comment type="caution">
    <text evidence="15">The sequence shown here is derived from an EMBL/GenBank/DDBJ whole genome shotgun (WGS) entry which is preliminary data.</text>
</comment>
<dbReference type="PROSITE" id="PS50112">
    <property type="entry name" value="PAS"/>
    <property type="match status" value="1"/>
</dbReference>
<dbReference type="GO" id="GO:0000155">
    <property type="term" value="F:phosphorelay sensor kinase activity"/>
    <property type="evidence" value="ECO:0007669"/>
    <property type="project" value="InterPro"/>
</dbReference>
<dbReference type="CDD" id="cd16922">
    <property type="entry name" value="HATPase_EvgS-ArcB-TorS-like"/>
    <property type="match status" value="1"/>
</dbReference>
<dbReference type="SMART" id="SM00086">
    <property type="entry name" value="PAC"/>
    <property type="match status" value="2"/>
</dbReference>
<dbReference type="FunFam" id="3.30.565.10:FF:000078">
    <property type="entry name" value="Two-component sensor histidine kinase"/>
    <property type="match status" value="1"/>
</dbReference>
<dbReference type="EMBL" id="SLXF01000002">
    <property type="protein sequence ID" value="TCP08809.1"/>
    <property type="molecule type" value="Genomic_DNA"/>
</dbReference>
<dbReference type="SUPFAM" id="SSF47384">
    <property type="entry name" value="Homodimeric domain of signal transducing histidine kinase"/>
    <property type="match status" value="1"/>
</dbReference>
<reference evidence="15 16" key="1">
    <citation type="submission" date="2019-03" db="EMBL/GenBank/DDBJ databases">
        <title>Genomic Encyclopedia of Type Strains, Phase IV (KMG-IV): sequencing the most valuable type-strain genomes for metagenomic binning, comparative biology and taxonomic classification.</title>
        <authorList>
            <person name="Goeker M."/>
        </authorList>
    </citation>
    <scope>NUCLEOTIDE SEQUENCE [LARGE SCALE GENOMIC DNA]</scope>
    <source>
        <strain evidence="15 16">DSM 15264</strain>
    </source>
</reference>
<evidence type="ECO:0000256" key="10">
    <source>
        <dbReference type="SAM" id="Coils"/>
    </source>
</evidence>
<dbReference type="Gene3D" id="1.10.287.130">
    <property type="match status" value="1"/>
</dbReference>
<dbReference type="InterPro" id="IPR013656">
    <property type="entry name" value="PAS_4"/>
</dbReference>
<comment type="catalytic activity">
    <reaction evidence="1">
        <text>ATP + protein L-histidine = ADP + protein N-phospho-L-histidine.</text>
        <dbReference type="EC" id="2.7.13.3"/>
    </reaction>
</comment>
<keyword evidence="6" id="KW-0418">Kinase</keyword>